<accession>A0A7S4ARK8</accession>
<organism evidence="1">
    <name type="scientific">Pseudo-nitzschia australis</name>
    <dbReference type="NCBI Taxonomy" id="44445"/>
    <lineage>
        <taxon>Eukaryota</taxon>
        <taxon>Sar</taxon>
        <taxon>Stramenopiles</taxon>
        <taxon>Ochrophyta</taxon>
        <taxon>Bacillariophyta</taxon>
        <taxon>Bacillariophyceae</taxon>
        <taxon>Bacillariophycidae</taxon>
        <taxon>Bacillariales</taxon>
        <taxon>Bacillariaceae</taxon>
        <taxon>Pseudo-nitzschia</taxon>
    </lineage>
</organism>
<gene>
    <name evidence="1" type="ORF">PAUS00366_LOCUS17344</name>
</gene>
<evidence type="ECO:0000313" key="1">
    <source>
        <dbReference type="EMBL" id="CAE0724587.1"/>
    </source>
</evidence>
<proteinExistence type="predicted"/>
<dbReference type="AlphaFoldDB" id="A0A7S4ARK8"/>
<sequence>MELPPRMPLIDKNDGTLHFLGIILHACLRVRNIREGLVYSDTADATNRQITPTNIKPAAKTGSMARRKRRALHFFGIILHAGRHERQKTRDDSACGLFTADATKDAACLRVRNIREGLVYSNTADATRRFYPCDY</sequence>
<protein>
    <submittedName>
        <fullName evidence="1">Uncharacterized protein</fullName>
    </submittedName>
</protein>
<name>A0A7S4ARK8_9STRA</name>
<reference evidence="1" key="1">
    <citation type="submission" date="2021-01" db="EMBL/GenBank/DDBJ databases">
        <authorList>
            <person name="Corre E."/>
            <person name="Pelletier E."/>
            <person name="Niang G."/>
            <person name="Scheremetjew M."/>
            <person name="Finn R."/>
            <person name="Kale V."/>
            <person name="Holt S."/>
            <person name="Cochrane G."/>
            <person name="Meng A."/>
            <person name="Brown T."/>
            <person name="Cohen L."/>
        </authorList>
    </citation>
    <scope>NUCLEOTIDE SEQUENCE</scope>
    <source>
        <strain evidence="1">10249 10 AB</strain>
    </source>
</reference>
<dbReference type="EMBL" id="HBIX01025198">
    <property type="protein sequence ID" value="CAE0724587.1"/>
    <property type="molecule type" value="Transcribed_RNA"/>
</dbReference>